<evidence type="ECO:0000256" key="5">
    <source>
        <dbReference type="PIRSR" id="PIRSR601019-1"/>
    </source>
</evidence>
<keyword evidence="3 5" id="KW-0342">GTP-binding</keyword>
<keyword evidence="4" id="KW-0807">Transducer</keyword>
<dbReference type="FunFam" id="3.40.50.300:FF:000720">
    <property type="entry name" value="Guanine nucleotide-binding protein G(k) subunit alpha"/>
    <property type="match status" value="1"/>
</dbReference>
<evidence type="ECO:0000256" key="6">
    <source>
        <dbReference type="PIRSR" id="PIRSR601019-2"/>
    </source>
</evidence>
<feature type="binding site" evidence="5">
    <location>
        <begin position="263"/>
        <end position="266"/>
    </location>
    <ligand>
        <name>GTP</name>
        <dbReference type="ChEBI" id="CHEBI:37565"/>
    </ligand>
</feature>
<dbReference type="SMART" id="SM00275">
    <property type="entry name" value="G_alpha"/>
    <property type="match status" value="1"/>
</dbReference>
<dbReference type="GO" id="GO:0005737">
    <property type="term" value="C:cytoplasm"/>
    <property type="evidence" value="ECO:0007669"/>
    <property type="project" value="TreeGrafter"/>
</dbReference>
<evidence type="ECO:0000256" key="4">
    <source>
        <dbReference type="ARBA" id="ARBA00023224"/>
    </source>
</evidence>
<evidence type="ECO:0000256" key="7">
    <source>
        <dbReference type="SAM" id="Coils"/>
    </source>
</evidence>
<evidence type="ECO:0000256" key="2">
    <source>
        <dbReference type="ARBA" id="ARBA00022741"/>
    </source>
</evidence>
<evidence type="ECO:0000313" key="8">
    <source>
        <dbReference type="EMBL" id="CAD7401891.1"/>
    </source>
</evidence>
<keyword evidence="7" id="KW-0175">Coiled coil</keyword>
<dbReference type="Gene3D" id="1.10.400.10">
    <property type="entry name" value="GI Alpha 1, domain 2-like"/>
    <property type="match status" value="1"/>
</dbReference>
<dbReference type="GO" id="GO:0007188">
    <property type="term" value="P:adenylate cyclase-modulating G protein-coupled receptor signaling pathway"/>
    <property type="evidence" value="ECO:0007669"/>
    <property type="project" value="TreeGrafter"/>
</dbReference>
<keyword evidence="2 5" id="KW-0547">Nucleotide-binding</keyword>
<keyword evidence="6" id="KW-0460">Magnesium</keyword>
<dbReference type="InterPro" id="IPR001019">
    <property type="entry name" value="Gprotein_alpha_su"/>
</dbReference>
<feature type="binding site" evidence="6">
    <location>
        <position position="175"/>
    </location>
    <ligand>
        <name>Mg(2+)</name>
        <dbReference type="ChEBI" id="CHEBI:18420"/>
    </ligand>
</feature>
<protein>
    <recommendedName>
        <fullName evidence="9">G protein alpha subunit</fullName>
    </recommendedName>
</protein>
<accession>A0A7R9CSU5</accession>
<evidence type="ECO:0008006" key="9">
    <source>
        <dbReference type="Google" id="ProtNLM"/>
    </source>
</evidence>
<feature type="binding site" evidence="5">
    <location>
        <begin position="169"/>
        <end position="175"/>
    </location>
    <ligand>
        <name>GTP</name>
        <dbReference type="ChEBI" id="CHEBI:37565"/>
    </ligand>
</feature>
<dbReference type="GO" id="GO:0003924">
    <property type="term" value="F:GTPase activity"/>
    <property type="evidence" value="ECO:0007669"/>
    <property type="project" value="InterPro"/>
</dbReference>
<feature type="binding site" evidence="5">
    <location>
        <position position="339"/>
    </location>
    <ligand>
        <name>GTP</name>
        <dbReference type="ChEBI" id="CHEBI:37565"/>
    </ligand>
</feature>
<dbReference type="FunFam" id="3.40.50.300:FF:000692">
    <property type="entry name" value="Guanine nucleotide-binding protein subunit alpha"/>
    <property type="match status" value="1"/>
</dbReference>
<evidence type="ECO:0000256" key="1">
    <source>
        <dbReference type="ARBA" id="ARBA00022723"/>
    </source>
</evidence>
<gene>
    <name evidence="8" type="ORF">TPSB3V08_LOCUS3310</name>
</gene>
<dbReference type="Gene3D" id="3.40.50.300">
    <property type="entry name" value="P-loop containing nucleotide triphosphate hydrolases"/>
    <property type="match status" value="1"/>
</dbReference>
<dbReference type="GO" id="GO:0005834">
    <property type="term" value="C:heterotrimeric G-protein complex"/>
    <property type="evidence" value="ECO:0007669"/>
    <property type="project" value="TreeGrafter"/>
</dbReference>
<dbReference type="GO" id="GO:0001664">
    <property type="term" value="F:G protein-coupled receptor binding"/>
    <property type="evidence" value="ECO:0007669"/>
    <property type="project" value="TreeGrafter"/>
</dbReference>
<dbReference type="PROSITE" id="PS51882">
    <property type="entry name" value="G_ALPHA"/>
    <property type="match status" value="1"/>
</dbReference>
<dbReference type="InterPro" id="IPR011025">
    <property type="entry name" value="GproteinA_insert"/>
</dbReference>
<dbReference type="InterPro" id="IPR027417">
    <property type="entry name" value="P-loop_NTPase"/>
</dbReference>
<organism evidence="8">
    <name type="scientific">Timema poppense</name>
    <name type="common">Walking stick</name>
    <dbReference type="NCBI Taxonomy" id="170557"/>
    <lineage>
        <taxon>Eukaryota</taxon>
        <taxon>Metazoa</taxon>
        <taxon>Ecdysozoa</taxon>
        <taxon>Arthropoda</taxon>
        <taxon>Hexapoda</taxon>
        <taxon>Insecta</taxon>
        <taxon>Pterygota</taxon>
        <taxon>Neoptera</taxon>
        <taxon>Polyneoptera</taxon>
        <taxon>Phasmatodea</taxon>
        <taxon>Timematodea</taxon>
        <taxon>Timematoidea</taxon>
        <taxon>Timematidae</taxon>
        <taxon>Timema</taxon>
    </lineage>
</organism>
<dbReference type="EMBL" id="OD001438">
    <property type="protein sequence ID" value="CAD7401891.1"/>
    <property type="molecule type" value="Genomic_DNA"/>
</dbReference>
<dbReference type="Pfam" id="PF00503">
    <property type="entry name" value="G-alpha"/>
    <property type="match status" value="1"/>
</dbReference>
<dbReference type="AlphaFoldDB" id="A0A7R9CSU5"/>
<name>A0A7R9CSU5_TIMPO</name>
<dbReference type="CDD" id="cd00066">
    <property type="entry name" value="G-alpha"/>
    <property type="match status" value="1"/>
</dbReference>
<dbReference type="SUPFAM" id="SSF52540">
    <property type="entry name" value="P-loop containing nucleoside triphosphate hydrolases"/>
    <property type="match status" value="1"/>
</dbReference>
<dbReference type="GO" id="GO:0046872">
    <property type="term" value="F:metal ion binding"/>
    <property type="evidence" value="ECO:0007669"/>
    <property type="project" value="UniProtKB-KW"/>
</dbReference>
<dbReference type="PANTHER" id="PTHR10218">
    <property type="entry name" value="GTP-BINDING PROTEIN ALPHA SUBUNIT"/>
    <property type="match status" value="1"/>
</dbReference>
<keyword evidence="1 6" id="KW-0479">Metal-binding</keyword>
<feature type="coiled-coil region" evidence="7">
    <location>
        <begin position="7"/>
        <end position="34"/>
    </location>
</feature>
<dbReference type="GO" id="GO:0031683">
    <property type="term" value="F:G-protein beta/gamma-subunit complex binding"/>
    <property type="evidence" value="ECO:0007669"/>
    <property type="project" value="InterPro"/>
</dbReference>
<dbReference type="SUPFAM" id="SSF47895">
    <property type="entry name" value="Transducin (alpha subunit), insertion domain"/>
    <property type="match status" value="1"/>
</dbReference>
<dbReference type="GO" id="GO:0005525">
    <property type="term" value="F:GTP binding"/>
    <property type="evidence" value="ECO:0007669"/>
    <property type="project" value="UniProtKB-KW"/>
</dbReference>
<dbReference type="PANTHER" id="PTHR10218:SF231">
    <property type="entry name" value="GUANINE NUCLEOTIDE BINDING PROTEIN (G PROTEIN) ALPHA V1"/>
    <property type="match status" value="1"/>
</dbReference>
<proteinExistence type="predicted"/>
<feature type="binding site" evidence="6">
    <location>
        <position position="49"/>
    </location>
    <ligand>
        <name>Mg(2+)</name>
        <dbReference type="ChEBI" id="CHEBI:18420"/>
    </ligand>
</feature>
<evidence type="ECO:0000256" key="3">
    <source>
        <dbReference type="ARBA" id="ARBA00023134"/>
    </source>
</evidence>
<feature type="binding site" evidence="5">
    <location>
        <begin position="45"/>
        <end position="50"/>
    </location>
    <ligand>
        <name>GTP</name>
        <dbReference type="ChEBI" id="CHEBI:37565"/>
    </ligand>
</feature>
<reference evidence="8" key="1">
    <citation type="submission" date="2020-11" db="EMBL/GenBank/DDBJ databases">
        <authorList>
            <person name="Tran Van P."/>
        </authorList>
    </citation>
    <scope>NUCLEOTIDE SEQUENCE</scope>
</reference>
<feature type="binding site" evidence="5">
    <location>
        <begin position="194"/>
        <end position="198"/>
    </location>
    <ligand>
        <name>GTP</name>
        <dbReference type="ChEBI" id="CHEBI:37565"/>
    </ligand>
</feature>
<sequence length="367" mass="42117">MGGCLTLDREESKARRRSEEIDKQLEELAKQERNVIKILLLGAGESGKSTLVKQMKIIHSDGFTKEELRSFRPTVMDNLLSSMKYVLTGMGLLRINLQSAKNKNHAFTVLASSSCFDKFFNILPGVAHALQALWQDRGVRLAVARGYDLFENMERIFNEKYIPSPTDVLRARVRTNGIIETHFKINEVIVSMFDVGGQRSQRRKWIYCFDDVKAVMFVVSLSGYDMTLVEDPNVNRLDESLNLFSQIVNNRFFREASFVLFLNKFDLFREKILYSGRHLRFYFPDYKGKHSSGDTRGLTLSVLSGPDYDVDRGALFIQHKFALRNRNSSRALYPHFTTATDTSNIQVVFQAVMDTVVRDNLHQVTLL</sequence>
<dbReference type="PRINTS" id="PR00318">
    <property type="entry name" value="GPROTEINA"/>
</dbReference>